<reference evidence="3" key="1">
    <citation type="journal article" date="2020" name="Fungal Divers.">
        <title>Resolving the Mortierellaceae phylogeny through synthesis of multi-gene phylogenetics and phylogenomics.</title>
        <authorList>
            <person name="Vandepol N."/>
            <person name="Liber J."/>
            <person name="Desiro A."/>
            <person name="Na H."/>
            <person name="Kennedy M."/>
            <person name="Barry K."/>
            <person name="Grigoriev I.V."/>
            <person name="Miller A.N."/>
            <person name="O'Donnell K."/>
            <person name="Stajich J.E."/>
            <person name="Bonito G."/>
        </authorList>
    </citation>
    <scope>NUCLEOTIDE SEQUENCE</scope>
    <source>
        <strain evidence="3">BC1065</strain>
    </source>
</reference>
<keyword evidence="2" id="KW-1133">Transmembrane helix</keyword>
<dbReference type="PANTHER" id="PTHR35895:SF1">
    <property type="entry name" value="LIPID-BINDING SERUM GLYCOPROTEIN C-TERMINAL DOMAIN-CONTAINING PROTEIN"/>
    <property type="match status" value="1"/>
</dbReference>
<keyword evidence="2" id="KW-0812">Transmembrane</keyword>
<keyword evidence="4" id="KW-1185">Reference proteome</keyword>
<feature type="compositionally biased region" description="Low complexity" evidence="1">
    <location>
        <begin position="1539"/>
        <end position="1589"/>
    </location>
</feature>
<feature type="transmembrane region" description="Helical" evidence="2">
    <location>
        <begin position="38"/>
        <end position="62"/>
    </location>
</feature>
<gene>
    <name evidence="3" type="ORF">DFQ27_001190</name>
</gene>
<evidence type="ECO:0000256" key="1">
    <source>
        <dbReference type="SAM" id="MobiDB-lite"/>
    </source>
</evidence>
<dbReference type="InterPro" id="IPR046368">
    <property type="entry name" value="Tag1"/>
</dbReference>
<evidence type="ECO:0000313" key="3">
    <source>
        <dbReference type="EMBL" id="KAG0264521.1"/>
    </source>
</evidence>
<dbReference type="EMBL" id="JAAAJB010000138">
    <property type="protein sequence ID" value="KAG0264521.1"/>
    <property type="molecule type" value="Genomic_DNA"/>
</dbReference>
<dbReference type="OrthoDB" id="10039566at2759"/>
<evidence type="ECO:0000256" key="2">
    <source>
        <dbReference type="SAM" id="Phobius"/>
    </source>
</evidence>
<keyword evidence="2" id="KW-0472">Membrane</keyword>
<organism evidence="3 4">
    <name type="scientific">Actinomortierella ambigua</name>
    <dbReference type="NCBI Taxonomy" id="1343610"/>
    <lineage>
        <taxon>Eukaryota</taxon>
        <taxon>Fungi</taxon>
        <taxon>Fungi incertae sedis</taxon>
        <taxon>Mucoromycota</taxon>
        <taxon>Mortierellomycotina</taxon>
        <taxon>Mortierellomycetes</taxon>
        <taxon>Mortierellales</taxon>
        <taxon>Mortierellaceae</taxon>
        <taxon>Actinomortierella</taxon>
    </lineage>
</organism>
<name>A0A9P6QEJ2_9FUNG</name>
<proteinExistence type="predicted"/>
<dbReference type="PANTHER" id="PTHR35895">
    <property type="entry name" value="CHROMOSOME 16, WHOLE GENOME SHOTGUN SEQUENCE"/>
    <property type="match status" value="1"/>
</dbReference>
<feature type="region of interest" description="Disordered" evidence="1">
    <location>
        <begin position="1531"/>
        <end position="1589"/>
    </location>
</feature>
<sequence length="1645" mass="172923">MANDENLPYGDHEVEYDEFEEHEITKPAARPFYKRRKYWIFCAILTVVIVAIAVPVALFVILPKVAQSIVNQSKLSFNSIQITEPTNTTMKMALNGALNDAGPFHATVSYPVPIQVFYQGQKLGEMTDMPQTEASGGKGSIEGTASFTVTDEAAFSSFSKDMLGQKSFVWNLRGKVEIRAMGRTVSDLDLSKDIEMLGMNGFPEVNILKFDLPGDAPNGQGINLVIDTSMNNPSPIGVDLGTIVLDISYNGTRLGQVRANNAALTGQSPSVLNLTGIMEPLTNPEDLEKVGGLFSAYLAGLPSDTQAKGVAVLPDGVNRVSWLSAGLEAMTLNVKLQSPIPVNIIKSIALGPMTMNWTNADAYAPIANSPQVTAGFEMPFGFTVNVTQVQNNMTVVYNNKSIAQVNVAEWGAAVTTKDTTGSFINFALPPSPFAINADSHGDFDAFVKDLTVGSSQAFGVQGTAGTIAQTPIGPVKITGIPFKSDVSLTGLQGLSTEPTVIHNLTVIGGIKEGLQIALDLTMTNPSDMTIATGPGANGIVTFNMVYQGDNVGTVIFDDLTLVPGANSRQAGALFTPTGTAGGQALLQMYMTNQVATVDVQGSSSSSAIAPLANGLKEIQIQSDMPGNPAKLVLGTSLTILNDTTSTGVALASVTVNNPFLPQLTIKSILSTVKYQDKALGSLDIPEMTFVVPGVSQAVTPGLPLTMDLSIDSLLGLMISQAQVNNMNTAPLLALAQMVKDPTFKPDPAVFVGFNLPAFVKQAMQGLLVDVEMSVNVLVGEYATSLTLTQKAVPTATDDTILKLLPIVGTPLAQGIVDRAEMSFEAVMINSPAETAFNTDISGMIANTGPFDAQIAFPEGSSVSWANGENVLKIGQIAMPTLSAQANVGARLDLKAVPFAVADPTAMAQFVGYSLASESFEWEITATNMVIVAMGAPIPHINMKKRVTLKGFNGLQGLAIEKFDLPSNDPDGIHIVLSATLPNPSNVGIELGTVAFANVYQGQELGFVQTTGMKLLPSSISPVAMEGTMTRQTTEAGLNALGNLFRETLNGGAPMLEVRGKSVTPPSGPVSWLSAAFGHLALNVTLPSIGKQEIITGVSIKTMTLDFTQGDAYAPITSSDNIEATYKMPFTFPLNVSAVGQDIALQLPQGEDVAHLSFPISPASTIGPNTLRTGYTDQPLKVVDSAHEKFAQFNYILTTSPGIGFFLSGTADTVADTAAGAVTIPGVPVAVGTQLAGMNLNAGGANITDIKVVGGTPQYLEINQAVGLKNPSGITVKMGQVSFTVKTHGVPIGKAIVDNMILVPGDNALPAVFRLQPPSPELRDQFLSGFVAGASFALDIEGGADSTTIEPLKMAMAGVKMSAGITGINERLVADGSASQPQLGEMMQILRPRKTPVQVMIYNPFDAPLTIKKIFAKNIWSGIEFGVIDTQPGELGTFVVPAKSTRLTPTLTMVSPAGFGFLGTILKFTGSNPDLIKGEKVNVPFDIESVIVTSVGEGEGYTGNVAYAQKNTPITVQIGGKPPAEVPLVRQGQTSLTPSPQETTTAPQETPTATQEVPTTTEAPTAPQETPATPEQTPVTPEETPATPEEPPVVVAKRQDIGPIAPGTEVVKLPGDGASEEEIMRYLYAYANYLAVLDGQPAPFAL</sequence>
<dbReference type="GO" id="GO:0000329">
    <property type="term" value="C:fungal-type vacuole membrane"/>
    <property type="evidence" value="ECO:0007669"/>
    <property type="project" value="InterPro"/>
</dbReference>
<dbReference type="Proteomes" id="UP000807716">
    <property type="component" value="Unassembled WGS sequence"/>
</dbReference>
<protein>
    <submittedName>
        <fullName evidence="3">Uncharacterized protein</fullName>
    </submittedName>
</protein>
<evidence type="ECO:0000313" key="4">
    <source>
        <dbReference type="Proteomes" id="UP000807716"/>
    </source>
</evidence>
<dbReference type="SUPFAM" id="SSF117070">
    <property type="entry name" value="LEA14-like"/>
    <property type="match status" value="1"/>
</dbReference>
<comment type="caution">
    <text evidence="3">The sequence shown here is derived from an EMBL/GenBank/DDBJ whole genome shotgun (WGS) entry which is preliminary data.</text>
</comment>
<accession>A0A9P6QEJ2</accession>
<dbReference type="Pfam" id="PF12505">
    <property type="entry name" value="DUF3712"/>
    <property type="match status" value="4"/>
</dbReference>
<dbReference type="InterPro" id="IPR022185">
    <property type="entry name" value="DUF3712"/>
</dbReference>